<dbReference type="EMBL" id="JNFP01000039">
    <property type="protein sequence ID" value="KIA61867.1"/>
    <property type="molecule type" value="Genomic_DNA"/>
</dbReference>
<keyword evidence="2" id="KW-0560">Oxidoreductase</keyword>
<dbReference type="PANTHER" id="PTHR48107">
    <property type="entry name" value="NADPH-DEPENDENT ALDEHYDE REDUCTASE-LIKE PROTEIN, CHLOROPLASTIC-RELATED"/>
    <property type="match status" value="1"/>
</dbReference>
<evidence type="ECO:0000256" key="2">
    <source>
        <dbReference type="ARBA" id="ARBA00023002"/>
    </source>
</evidence>
<reference evidence="4 5" key="1">
    <citation type="journal article" date="2014" name="Int. J. Syst. Evol. Microbiol.">
        <title>Nocardia vulneris sp. nov., isolated from wounds of human patients in North America.</title>
        <authorList>
            <person name="Lasker B.A."/>
            <person name="Bell M."/>
            <person name="Klenk H.P."/>
            <person name="Sproer C."/>
            <person name="Schumann C."/>
            <person name="Schumann P."/>
            <person name="Brown J.M."/>
        </authorList>
    </citation>
    <scope>NUCLEOTIDE SEQUENCE [LARGE SCALE GENOMIC DNA]</scope>
    <source>
        <strain evidence="4 5">W9851</strain>
    </source>
</reference>
<dbReference type="PANTHER" id="PTHR48107:SF7">
    <property type="entry name" value="RE15974P"/>
    <property type="match status" value="1"/>
</dbReference>
<evidence type="ECO:0000259" key="3">
    <source>
        <dbReference type="SMART" id="SM00822"/>
    </source>
</evidence>
<evidence type="ECO:0000256" key="1">
    <source>
        <dbReference type="ARBA" id="ARBA00006484"/>
    </source>
</evidence>
<dbReference type="RefSeq" id="WP_043676705.1">
    <property type="nucleotide sequence ID" value="NZ_BDCI01000023.1"/>
</dbReference>
<gene>
    <name evidence="4" type="ORF">FG87_28640</name>
</gene>
<dbReference type="Proteomes" id="UP000031364">
    <property type="component" value="Unassembled WGS sequence"/>
</dbReference>
<dbReference type="SUPFAM" id="SSF51735">
    <property type="entry name" value="NAD(P)-binding Rossmann-fold domains"/>
    <property type="match status" value="1"/>
</dbReference>
<dbReference type="InterPro" id="IPR057326">
    <property type="entry name" value="KR_dom"/>
</dbReference>
<protein>
    <submittedName>
        <fullName evidence="4">3-ketoacyl-ACP reductase</fullName>
    </submittedName>
</protein>
<dbReference type="InterPro" id="IPR036291">
    <property type="entry name" value="NAD(P)-bd_dom_sf"/>
</dbReference>
<evidence type="ECO:0000313" key="4">
    <source>
        <dbReference type="EMBL" id="KIA61867.1"/>
    </source>
</evidence>
<keyword evidence="5" id="KW-1185">Reference proteome</keyword>
<dbReference type="Pfam" id="PF13561">
    <property type="entry name" value="adh_short_C2"/>
    <property type="match status" value="1"/>
</dbReference>
<dbReference type="Gene3D" id="3.40.50.720">
    <property type="entry name" value="NAD(P)-binding Rossmann-like Domain"/>
    <property type="match status" value="1"/>
</dbReference>
<evidence type="ECO:0000313" key="5">
    <source>
        <dbReference type="Proteomes" id="UP000031364"/>
    </source>
</evidence>
<comment type="caution">
    <text evidence="4">The sequence shown here is derived from an EMBL/GenBank/DDBJ whole genome shotgun (WGS) entry which is preliminary data.</text>
</comment>
<sequence>MPVAIVTGGSRGIGRAIAERLGAEGASVVVNYQTNRSAAAQVVDTIERAGGRGFAVPADVADPAQLRSLFDSAEERFGGVDVLVNNVGTARFAAIAEATDDDYELMFSINTRATFVALREAANRLRDNGRIIVVSSGVTATHRPGSGLYSASKAAAEELVRVLAKELGARGVTVNNVLPGAIKTEALAAARSPELTEQIVAATPLGRIGEPDDIARVVAFLASQAGGWITGETVHAGGGLF</sequence>
<dbReference type="PRINTS" id="PR00081">
    <property type="entry name" value="GDHRDH"/>
</dbReference>
<dbReference type="SMART" id="SM00822">
    <property type="entry name" value="PKS_KR"/>
    <property type="match status" value="1"/>
</dbReference>
<dbReference type="PRINTS" id="PR00080">
    <property type="entry name" value="SDRFAMILY"/>
</dbReference>
<proteinExistence type="inferred from homology"/>
<comment type="similarity">
    <text evidence="1">Belongs to the short-chain dehydrogenases/reductases (SDR) family.</text>
</comment>
<dbReference type="InterPro" id="IPR020904">
    <property type="entry name" value="Sc_DH/Rdtase_CS"/>
</dbReference>
<name>A0ABR4Z933_9NOCA</name>
<feature type="domain" description="Ketoreductase" evidence="3">
    <location>
        <begin position="2"/>
        <end position="180"/>
    </location>
</feature>
<accession>A0ABR4Z933</accession>
<dbReference type="InterPro" id="IPR002347">
    <property type="entry name" value="SDR_fam"/>
</dbReference>
<organism evidence="4 5">
    <name type="scientific">Nocardia vulneris</name>
    <dbReference type="NCBI Taxonomy" id="1141657"/>
    <lineage>
        <taxon>Bacteria</taxon>
        <taxon>Bacillati</taxon>
        <taxon>Actinomycetota</taxon>
        <taxon>Actinomycetes</taxon>
        <taxon>Mycobacteriales</taxon>
        <taxon>Nocardiaceae</taxon>
        <taxon>Nocardia</taxon>
    </lineage>
</organism>
<dbReference type="PROSITE" id="PS00061">
    <property type="entry name" value="ADH_SHORT"/>
    <property type="match status" value="1"/>
</dbReference>